<evidence type="ECO:0000259" key="3">
    <source>
        <dbReference type="Pfam" id="PF07883"/>
    </source>
</evidence>
<dbReference type="InterPro" id="IPR014710">
    <property type="entry name" value="RmlC-like_jellyroll"/>
</dbReference>
<reference evidence="5" key="4">
    <citation type="journal article" date="2015" name="G3 (Bethesda)">
        <title>Genome sequences of three phytopathogenic species of the Magnaporthaceae family of fungi.</title>
        <authorList>
            <person name="Okagaki L.H."/>
            <person name="Nunes C.C."/>
            <person name="Sailsbery J."/>
            <person name="Clay B."/>
            <person name="Brown D."/>
            <person name="John T."/>
            <person name="Oh Y."/>
            <person name="Young N."/>
            <person name="Fitzgerald M."/>
            <person name="Haas B.J."/>
            <person name="Zeng Q."/>
            <person name="Young S."/>
            <person name="Adiconis X."/>
            <person name="Fan L."/>
            <person name="Levin J.Z."/>
            <person name="Mitchell T.K."/>
            <person name="Okubara P.A."/>
            <person name="Farman M.L."/>
            <person name="Kohn L.M."/>
            <person name="Birren B."/>
            <person name="Ma L.-J."/>
            <person name="Dean R.A."/>
        </authorList>
    </citation>
    <scope>NUCLEOTIDE SEQUENCE</scope>
    <source>
        <strain evidence="5">R3-111a-1</strain>
    </source>
</reference>
<protein>
    <recommendedName>
        <fullName evidence="3">Cupin type-2 domain-containing protein</fullName>
    </recommendedName>
</protein>
<dbReference type="STRING" id="644352.J3NQR6"/>
<proteinExistence type="predicted"/>
<dbReference type="AlphaFoldDB" id="J3NQR6"/>
<dbReference type="Gene3D" id="2.60.120.10">
    <property type="entry name" value="Jelly Rolls"/>
    <property type="match status" value="1"/>
</dbReference>
<dbReference type="EMBL" id="GL385396">
    <property type="protein sequence ID" value="EJT78522.1"/>
    <property type="molecule type" value="Genomic_DNA"/>
</dbReference>
<dbReference type="SUPFAM" id="SSF51182">
    <property type="entry name" value="RmlC-like cupins"/>
    <property type="match status" value="1"/>
</dbReference>
<dbReference type="PANTHER" id="PTHR41517:SF1">
    <property type="entry name" value="CUPIN"/>
    <property type="match status" value="1"/>
</dbReference>
<evidence type="ECO:0000313" key="5">
    <source>
        <dbReference type="EnsemblFungi" id="EJT78522"/>
    </source>
</evidence>
<name>J3NQR6_GAET3</name>
<dbReference type="EnsemblFungi" id="EJT78522">
    <property type="protein sequence ID" value="EJT78522"/>
    <property type="gene ID" value="GGTG_03622"/>
</dbReference>
<reference evidence="4" key="2">
    <citation type="submission" date="2010-07" db="EMBL/GenBank/DDBJ databases">
        <authorList>
            <consortium name="The Broad Institute Genome Sequencing Platform"/>
            <consortium name="Broad Institute Genome Sequencing Center for Infectious Disease"/>
            <person name="Ma L.-J."/>
            <person name="Dead R."/>
            <person name="Young S."/>
            <person name="Zeng Q."/>
            <person name="Koehrsen M."/>
            <person name="Alvarado L."/>
            <person name="Berlin A."/>
            <person name="Chapman S.B."/>
            <person name="Chen Z."/>
            <person name="Freedman E."/>
            <person name="Gellesch M."/>
            <person name="Goldberg J."/>
            <person name="Griggs A."/>
            <person name="Gujja S."/>
            <person name="Heilman E.R."/>
            <person name="Heiman D."/>
            <person name="Hepburn T."/>
            <person name="Howarth C."/>
            <person name="Jen D."/>
            <person name="Larson L."/>
            <person name="Mehta T."/>
            <person name="Neiman D."/>
            <person name="Pearson M."/>
            <person name="Roberts A."/>
            <person name="Saif S."/>
            <person name="Shea T."/>
            <person name="Shenoy N."/>
            <person name="Sisk P."/>
            <person name="Stolte C."/>
            <person name="Sykes S."/>
            <person name="Walk T."/>
            <person name="White J."/>
            <person name="Yandava C."/>
            <person name="Haas B."/>
            <person name="Nusbaum C."/>
            <person name="Birren B."/>
        </authorList>
    </citation>
    <scope>NUCLEOTIDE SEQUENCE</scope>
    <source>
        <strain evidence="4">R3-111a-1</strain>
    </source>
</reference>
<dbReference type="Proteomes" id="UP000006039">
    <property type="component" value="Unassembled WGS sequence"/>
</dbReference>
<dbReference type="InterPro" id="IPR013096">
    <property type="entry name" value="Cupin_2"/>
</dbReference>
<dbReference type="RefSeq" id="XP_009219667.1">
    <property type="nucleotide sequence ID" value="XM_009221403.1"/>
</dbReference>
<keyword evidence="1" id="KW-0223">Dioxygenase</keyword>
<reference evidence="5" key="5">
    <citation type="submission" date="2018-04" db="UniProtKB">
        <authorList>
            <consortium name="EnsemblFungi"/>
        </authorList>
    </citation>
    <scope>IDENTIFICATION</scope>
    <source>
        <strain evidence="5">R3-111a-1</strain>
    </source>
</reference>
<reference evidence="6" key="1">
    <citation type="submission" date="2010-07" db="EMBL/GenBank/DDBJ databases">
        <title>The genome sequence of Gaeumannomyces graminis var. tritici strain R3-111a-1.</title>
        <authorList>
            <consortium name="The Broad Institute Genome Sequencing Platform"/>
            <person name="Ma L.-J."/>
            <person name="Dead R."/>
            <person name="Young S."/>
            <person name="Zeng Q."/>
            <person name="Koehrsen M."/>
            <person name="Alvarado L."/>
            <person name="Berlin A."/>
            <person name="Chapman S.B."/>
            <person name="Chen Z."/>
            <person name="Freedman E."/>
            <person name="Gellesch M."/>
            <person name="Goldberg J."/>
            <person name="Griggs A."/>
            <person name="Gujja S."/>
            <person name="Heilman E.R."/>
            <person name="Heiman D."/>
            <person name="Hepburn T."/>
            <person name="Howarth C."/>
            <person name="Jen D."/>
            <person name="Larson L."/>
            <person name="Mehta T."/>
            <person name="Neiman D."/>
            <person name="Pearson M."/>
            <person name="Roberts A."/>
            <person name="Saif S."/>
            <person name="Shea T."/>
            <person name="Shenoy N."/>
            <person name="Sisk P."/>
            <person name="Stolte C."/>
            <person name="Sykes S."/>
            <person name="Walk T."/>
            <person name="White J."/>
            <person name="Yandava C."/>
            <person name="Haas B."/>
            <person name="Nusbaum C."/>
            <person name="Birren B."/>
        </authorList>
    </citation>
    <scope>NUCLEOTIDE SEQUENCE [LARGE SCALE GENOMIC DNA]</scope>
    <source>
        <strain evidence="6">R3-111a-1</strain>
    </source>
</reference>
<dbReference type="GeneID" id="20344080"/>
<reference evidence="4" key="3">
    <citation type="submission" date="2010-09" db="EMBL/GenBank/DDBJ databases">
        <title>Annotation of Gaeumannomyces graminis var. tritici R3-111a-1.</title>
        <authorList>
            <consortium name="The Broad Institute Genome Sequencing Platform"/>
            <person name="Ma L.-J."/>
            <person name="Dead R."/>
            <person name="Young S.K."/>
            <person name="Zeng Q."/>
            <person name="Gargeya S."/>
            <person name="Fitzgerald M."/>
            <person name="Haas B."/>
            <person name="Abouelleil A."/>
            <person name="Alvarado L."/>
            <person name="Arachchi H.M."/>
            <person name="Berlin A."/>
            <person name="Brown A."/>
            <person name="Chapman S.B."/>
            <person name="Chen Z."/>
            <person name="Dunbar C."/>
            <person name="Freedman E."/>
            <person name="Gearin G."/>
            <person name="Gellesch M."/>
            <person name="Goldberg J."/>
            <person name="Griggs A."/>
            <person name="Gujja S."/>
            <person name="Heiman D."/>
            <person name="Howarth C."/>
            <person name="Larson L."/>
            <person name="Lui A."/>
            <person name="MacDonald P.J.P."/>
            <person name="Mehta T."/>
            <person name="Montmayeur A."/>
            <person name="Murphy C."/>
            <person name="Neiman D."/>
            <person name="Pearson M."/>
            <person name="Priest M."/>
            <person name="Roberts A."/>
            <person name="Saif S."/>
            <person name="Shea T."/>
            <person name="Shenoy N."/>
            <person name="Sisk P."/>
            <person name="Stolte C."/>
            <person name="Sykes S."/>
            <person name="Yandava C."/>
            <person name="Wortman J."/>
            <person name="Nusbaum C."/>
            <person name="Birren B."/>
        </authorList>
    </citation>
    <scope>NUCLEOTIDE SEQUENCE</scope>
    <source>
        <strain evidence="4">R3-111a-1</strain>
    </source>
</reference>
<sequence length="332" mass="36643">MAPHHDDKTPAPAEGAKAEYLAQLPSQNVAPLWTVMSAMVPPRPNPKAVVAKWSYPELLPLLLRSGELVDTEEAERRVLMLVNPAMRAPHTTDTIYAGLQLILPGETARAHRHTASALRFIVQGDRGFTAVGGRKITMEKGDVILTPSWEWHDHGHDGDGPMIWLDGLDLPLFQSFPTNFAEIYDSPRYPSEHFHDEVDIRIPWTTARAALDGQEDTWATFRYTRRPGGAGAEPVEISRTLGAQAERVDAGAASAPVRETCSFVYHVYEGTGSSALRLPDGTEEVVKWGPGDTFAVPAWTERVHRADGGVRCYLFAVNDLPMLKALGMYKKE</sequence>
<organism evidence="4">
    <name type="scientific">Gaeumannomyces tritici (strain R3-111a-1)</name>
    <name type="common">Wheat and barley take-all root rot fungus</name>
    <name type="synonym">Gaeumannomyces graminis var. tritici</name>
    <dbReference type="NCBI Taxonomy" id="644352"/>
    <lineage>
        <taxon>Eukaryota</taxon>
        <taxon>Fungi</taxon>
        <taxon>Dikarya</taxon>
        <taxon>Ascomycota</taxon>
        <taxon>Pezizomycotina</taxon>
        <taxon>Sordariomycetes</taxon>
        <taxon>Sordariomycetidae</taxon>
        <taxon>Magnaporthales</taxon>
        <taxon>Magnaporthaceae</taxon>
        <taxon>Gaeumannomyces</taxon>
    </lineage>
</organism>
<gene>
    <name evidence="5" type="primary">20344080</name>
    <name evidence="4" type="ORF">GGTG_03622</name>
</gene>
<dbReference type="GO" id="GO:0051213">
    <property type="term" value="F:dioxygenase activity"/>
    <property type="evidence" value="ECO:0007669"/>
    <property type="project" value="UniProtKB-KW"/>
</dbReference>
<evidence type="ECO:0000256" key="1">
    <source>
        <dbReference type="ARBA" id="ARBA00022964"/>
    </source>
</evidence>
<dbReference type="HOGENOM" id="CLU_060572_1_0_1"/>
<evidence type="ECO:0000256" key="2">
    <source>
        <dbReference type="ARBA" id="ARBA00023002"/>
    </source>
</evidence>
<dbReference type="Pfam" id="PF07883">
    <property type="entry name" value="Cupin_2"/>
    <property type="match status" value="1"/>
</dbReference>
<dbReference type="InterPro" id="IPR011051">
    <property type="entry name" value="RmlC_Cupin_sf"/>
</dbReference>
<evidence type="ECO:0000313" key="4">
    <source>
        <dbReference type="EMBL" id="EJT78522.1"/>
    </source>
</evidence>
<dbReference type="OrthoDB" id="2205143at2759"/>
<dbReference type="CDD" id="cd02216">
    <property type="entry name" value="cupin_GDO-like_N"/>
    <property type="match status" value="1"/>
</dbReference>
<dbReference type="InterPro" id="IPR047183">
    <property type="entry name" value="GDO-like"/>
</dbReference>
<keyword evidence="2" id="KW-0560">Oxidoreductase</keyword>
<dbReference type="eggNOG" id="ENOG502R6B0">
    <property type="taxonomic scope" value="Eukaryota"/>
</dbReference>
<dbReference type="VEuPathDB" id="FungiDB:GGTG_03622"/>
<keyword evidence="6" id="KW-1185">Reference proteome</keyword>
<accession>J3NQR6</accession>
<feature type="domain" description="Cupin type-2" evidence="3">
    <location>
        <begin position="99"/>
        <end position="166"/>
    </location>
</feature>
<dbReference type="PANTHER" id="PTHR41517">
    <property type="entry name" value="1,2-DIOXYGENASE PROTEIN-RELATED"/>
    <property type="match status" value="1"/>
</dbReference>
<evidence type="ECO:0000313" key="6">
    <source>
        <dbReference type="Proteomes" id="UP000006039"/>
    </source>
</evidence>